<feature type="domain" description="Tetrapyrrole biosynthesis uroporphyrinogen III synthase" evidence="9">
    <location>
        <begin position="29"/>
        <end position="270"/>
    </location>
</feature>
<dbReference type="GO" id="GO:0006780">
    <property type="term" value="P:uroporphyrinogen III biosynthetic process"/>
    <property type="evidence" value="ECO:0007669"/>
    <property type="project" value="InterPro"/>
</dbReference>
<comment type="catalytic activity">
    <reaction evidence="8">
        <text>hydroxymethylbilane = uroporphyrinogen III + H2O</text>
        <dbReference type="Rhea" id="RHEA:18965"/>
        <dbReference type="ChEBI" id="CHEBI:15377"/>
        <dbReference type="ChEBI" id="CHEBI:57308"/>
        <dbReference type="ChEBI" id="CHEBI:57845"/>
        <dbReference type="EC" id="4.2.1.75"/>
    </reaction>
</comment>
<proteinExistence type="inferred from homology"/>
<dbReference type="PANTHER" id="PTHR38042:SF1">
    <property type="entry name" value="UROPORPHYRINOGEN-III SYNTHASE, CHLOROPLASTIC"/>
    <property type="match status" value="1"/>
</dbReference>
<dbReference type="EC" id="4.2.1.75" evidence="3"/>
<keyword evidence="5" id="KW-0627">Porphyrin biosynthesis</keyword>
<evidence type="ECO:0000256" key="3">
    <source>
        <dbReference type="ARBA" id="ARBA00013109"/>
    </source>
</evidence>
<dbReference type="InterPro" id="IPR039793">
    <property type="entry name" value="UROS/Hem4"/>
</dbReference>
<reference evidence="10" key="1">
    <citation type="submission" date="2018-06" db="EMBL/GenBank/DDBJ databases">
        <authorList>
            <person name="Zhirakovskaya E."/>
        </authorList>
    </citation>
    <scope>NUCLEOTIDE SEQUENCE</scope>
</reference>
<evidence type="ECO:0000256" key="1">
    <source>
        <dbReference type="ARBA" id="ARBA00004772"/>
    </source>
</evidence>
<evidence type="ECO:0000256" key="5">
    <source>
        <dbReference type="ARBA" id="ARBA00023244"/>
    </source>
</evidence>
<dbReference type="InterPro" id="IPR003754">
    <property type="entry name" value="4pyrrol_synth_uPrphyn_synth"/>
</dbReference>
<evidence type="ECO:0000256" key="7">
    <source>
        <dbReference type="ARBA" id="ARBA00032649"/>
    </source>
</evidence>
<evidence type="ECO:0000256" key="2">
    <source>
        <dbReference type="ARBA" id="ARBA00008133"/>
    </source>
</evidence>
<dbReference type="Pfam" id="PF02602">
    <property type="entry name" value="HEM4"/>
    <property type="match status" value="1"/>
</dbReference>
<comment type="similarity">
    <text evidence="2">Belongs to the uroporphyrinogen-III synthase family.</text>
</comment>
<dbReference type="PANTHER" id="PTHR38042">
    <property type="entry name" value="UROPORPHYRINOGEN-III SYNTHASE, CHLOROPLASTIC"/>
    <property type="match status" value="1"/>
</dbReference>
<evidence type="ECO:0000313" key="10">
    <source>
        <dbReference type="EMBL" id="VAW68475.1"/>
    </source>
</evidence>
<dbReference type="Gene3D" id="3.40.50.10090">
    <property type="match status" value="2"/>
</dbReference>
<dbReference type="CDD" id="cd06578">
    <property type="entry name" value="HemD"/>
    <property type="match status" value="1"/>
</dbReference>
<evidence type="ECO:0000259" key="9">
    <source>
        <dbReference type="Pfam" id="PF02602"/>
    </source>
</evidence>
<comment type="pathway">
    <text evidence="1">Porphyrin-containing compound metabolism; protoporphyrin-IX biosynthesis; coproporphyrinogen-III from 5-aminolevulinate: step 3/4.</text>
</comment>
<dbReference type="AlphaFoldDB" id="A0A3B0XJA1"/>
<gene>
    <name evidence="10" type="ORF">MNBD_GAMMA09-1994</name>
</gene>
<dbReference type="GO" id="GO:0004852">
    <property type="term" value="F:uroporphyrinogen-III synthase activity"/>
    <property type="evidence" value="ECO:0007669"/>
    <property type="project" value="UniProtKB-EC"/>
</dbReference>
<protein>
    <recommendedName>
        <fullName evidence="3">uroporphyrinogen-III synthase</fullName>
        <ecNumber evidence="3">4.2.1.75</ecNumber>
    </recommendedName>
    <alternativeName>
        <fullName evidence="7">Hydroxymethylbilane hydrolyase [cyclizing]</fullName>
    </alternativeName>
    <alternativeName>
        <fullName evidence="6">Uroporphyrinogen-III cosynthase</fullName>
    </alternativeName>
</protein>
<dbReference type="InterPro" id="IPR036108">
    <property type="entry name" value="4pyrrol_syn_uPrphyn_synt_sf"/>
</dbReference>
<keyword evidence="4 10" id="KW-0456">Lyase</keyword>
<evidence type="ECO:0000256" key="4">
    <source>
        <dbReference type="ARBA" id="ARBA00023239"/>
    </source>
</evidence>
<dbReference type="SUPFAM" id="SSF69618">
    <property type="entry name" value="HemD-like"/>
    <property type="match status" value="1"/>
</dbReference>
<dbReference type="EMBL" id="UOFI01000131">
    <property type="protein sequence ID" value="VAW68475.1"/>
    <property type="molecule type" value="Genomic_DNA"/>
</dbReference>
<evidence type="ECO:0000256" key="6">
    <source>
        <dbReference type="ARBA" id="ARBA00031702"/>
    </source>
</evidence>
<evidence type="ECO:0000256" key="8">
    <source>
        <dbReference type="ARBA" id="ARBA00048617"/>
    </source>
</evidence>
<name>A0A3B0XJA1_9ZZZZ</name>
<sequence>MNPRQPLPSLADKVVLVTRPAHQSAGMLGLLEQAGAKPLAFPCIEITGIKLNDALKQQLVSLKTADLLIFISTNAVQYACRLLDKAGVGIETISAQVAVIGKATRRAAQQAGFCLISDHTASKQTDSGLKKSFNSDALLQRPELQGARINAKKAAIIRGVGGLQQLGDTLLQRGARVEYIEVYRRGPPQQDIAIQRQQLSCHWDEMNIHAVSVTSNESLQNLYDMLEPPGRDEMLKSALIVPSNRCMLLAQSMGFESIRVAESASDTHMLDALVYVLAEVNR</sequence>
<accession>A0A3B0XJA1</accession>
<organism evidence="10">
    <name type="scientific">hydrothermal vent metagenome</name>
    <dbReference type="NCBI Taxonomy" id="652676"/>
    <lineage>
        <taxon>unclassified sequences</taxon>
        <taxon>metagenomes</taxon>
        <taxon>ecological metagenomes</taxon>
    </lineage>
</organism>